<feature type="domain" description="NB-ARC" evidence="3">
    <location>
        <begin position="92"/>
        <end position="263"/>
    </location>
</feature>
<evidence type="ECO:0000313" key="6">
    <source>
        <dbReference type="Proteomes" id="UP000326396"/>
    </source>
</evidence>
<dbReference type="PANTHER" id="PTHR11017:SF577">
    <property type="entry name" value="DISEASE RESISTANCE PROTEIN (TIR-NBS-LRR CLASS), PUTATIVE-RELATED"/>
    <property type="match status" value="1"/>
</dbReference>
<name>A0A5N6PL65_9ASTR</name>
<dbReference type="GO" id="GO:0043531">
    <property type="term" value="F:ADP binding"/>
    <property type="evidence" value="ECO:0007669"/>
    <property type="project" value="InterPro"/>
</dbReference>
<evidence type="ECO:0000256" key="2">
    <source>
        <dbReference type="ARBA" id="ARBA00022737"/>
    </source>
</evidence>
<comment type="caution">
    <text evidence="5">The sequence shown here is derived from an EMBL/GenBank/DDBJ whole genome shotgun (WGS) entry which is preliminary data.</text>
</comment>
<dbReference type="InterPro" id="IPR002182">
    <property type="entry name" value="NB-ARC"/>
</dbReference>
<gene>
    <name evidence="5" type="ORF">E3N88_09497</name>
</gene>
<evidence type="ECO:0000259" key="3">
    <source>
        <dbReference type="Pfam" id="PF00931"/>
    </source>
</evidence>
<feature type="domain" description="Disease resistance protein Roq1-like winged-helix" evidence="4">
    <location>
        <begin position="331"/>
        <end position="400"/>
    </location>
</feature>
<dbReference type="SUPFAM" id="SSF46785">
    <property type="entry name" value="Winged helix' DNA-binding domain"/>
    <property type="match status" value="1"/>
</dbReference>
<organism evidence="5 6">
    <name type="scientific">Mikania micrantha</name>
    <name type="common">bitter vine</name>
    <dbReference type="NCBI Taxonomy" id="192012"/>
    <lineage>
        <taxon>Eukaryota</taxon>
        <taxon>Viridiplantae</taxon>
        <taxon>Streptophyta</taxon>
        <taxon>Embryophyta</taxon>
        <taxon>Tracheophyta</taxon>
        <taxon>Spermatophyta</taxon>
        <taxon>Magnoliopsida</taxon>
        <taxon>eudicotyledons</taxon>
        <taxon>Gunneridae</taxon>
        <taxon>Pentapetalae</taxon>
        <taxon>asterids</taxon>
        <taxon>campanulids</taxon>
        <taxon>Asterales</taxon>
        <taxon>Asteraceae</taxon>
        <taxon>Asteroideae</taxon>
        <taxon>Heliantheae alliance</taxon>
        <taxon>Eupatorieae</taxon>
        <taxon>Mikania</taxon>
    </lineage>
</organism>
<dbReference type="AlphaFoldDB" id="A0A5N6PL65"/>
<evidence type="ECO:0000256" key="1">
    <source>
        <dbReference type="ARBA" id="ARBA00022614"/>
    </source>
</evidence>
<dbReference type="InterPro" id="IPR032675">
    <property type="entry name" value="LRR_dom_sf"/>
</dbReference>
<dbReference type="InterPro" id="IPR027417">
    <property type="entry name" value="P-loop_NTPase"/>
</dbReference>
<dbReference type="Gene3D" id="1.10.8.430">
    <property type="entry name" value="Helical domain of apoptotic protease-activating factors"/>
    <property type="match status" value="1"/>
</dbReference>
<dbReference type="GO" id="GO:0006952">
    <property type="term" value="P:defense response"/>
    <property type="evidence" value="ECO:0007669"/>
    <property type="project" value="InterPro"/>
</dbReference>
<dbReference type="Gene3D" id="3.40.50.300">
    <property type="entry name" value="P-loop containing nucleotide triphosphate hydrolases"/>
    <property type="match status" value="1"/>
</dbReference>
<reference evidence="5 6" key="1">
    <citation type="submission" date="2019-05" db="EMBL/GenBank/DDBJ databases">
        <title>Mikania micrantha, genome provides insights into the molecular mechanism of rapid growth.</title>
        <authorList>
            <person name="Liu B."/>
        </authorList>
    </citation>
    <scope>NUCLEOTIDE SEQUENCE [LARGE SCALE GENOMIC DNA]</scope>
    <source>
        <strain evidence="5">NLD-2019</strain>
        <tissue evidence="5">Leaf</tissue>
    </source>
</reference>
<dbReference type="Pfam" id="PF23282">
    <property type="entry name" value="WHD_ROQ1"/>
    <property type="match status" value="1"/>
</dbReference>
<dbReference type="Gene3D" id="3.80.10.10">
    <property type="entry name" value="Ribonuclease Inhibitor"/>
    <property type="match status" value="1"/>
</dbReference>
<dbReference type="InterPro" id="IPR042197">
    <property type="entry name" value="Apaf_helical"/>
</dbReference>
<keyword evidence="6" id="KW-1185">Reference proteome</keyword>
<dbReference type="InterPro" id="IPR036390">
    <property type="entry name" value="WH_DNA-bd_sf"/>
</dbReference>
<evidence type="ECO:0000259" key="4">
    <source>
        <dbReference type="Pfam" id="PF23282"/>
    </source>
</evidence>
<dbReference type="SUPFAM" id="SSF52540">
    <property type="entry name" value="P-loop containing nucleoside triphosphate hydrolases"/>
    <property type="match status" value="1"/>
</dbReference>
<dbReference type="EMBL" id="SZYD01000004">
    <property type="protein sequence ID" value="KAD6454791.1"/>
    <property type="molecule type" value="Genomic_DNA"/>
</dbReference>
<dbReference type="OrthoDB" id="660555at2759"/>
<dbReference type="PANTHER" id="PTHR11017">
    <property type="entry name" value="LEUCINE-RICH REPEAT-CONTAINING PROTEIN"/>
    <property type="match status" value="1"/>
</dbReference>
<dbReference type="PRINTS" id="PR00364">
    <property type="entry name" value="DISEASERSIST"/>
</dbReference>
<keyword evidence="1" id="KW-0433">Leucine-rich repeat</keyword>
<accession>A0A5N6PL65</accession>
<dbReference type="InterPro" id="IPR058192">
    <property type="entry name" value="WHD_ROQ1-like"/>
</dbReference>
<keyword evidence="2" id="KW-0677">Repeat</keyword>
<dbReference type="SUPFAM" id="SSF52058">
    <property type="entry name" value="L domain-like"/>
    <property type="match status" value="1"/>
</dbReference>
<protein>
    <submittedName>
        <fullName evidence="5">Uncharacterized protein</fullName>
    </submittedName>
</protein>
<evidence type="ECO:0000313" key="5">
    <source>
        <dbReference type="EMBL" id="KAD6454791.1"/>
    </source>
</evidence>
<dbReference type="Pfam" id="PF00931">
    <property type="entry name" value="NB-ARC"/>
    <property type="match status" value="1"/>
</dbReference>
<dbReference type="Proteomes" id="UP000326396">
    <property type="component" value="Linkage Group LG12"/>
</dbReference>
<proteinExistence type="predicted"/>
<sequence length="692" mass="78353">MATPTGGRNSAKLTKQHLPYLGWIWREAACLACCVTGDCDPDNLPPLAPRKGRDFSGHEAKFIQKIVTKISLKLHLINWSIDENLVGMETRVMNLIPFLETDPEDDVRMIGIWGMGGAGKTTLARAVFDRNSIFFEGKSFVENVRDCSKGKGLKGLQKQVLKNVLNDQSIDVTSVFDGINKMKKMMPGRKVLVVLDDVDDIDQLEALAGSPNWFKPGSRIIITTRDRQVLIAQGVHVDNIYNISLLSDDEAICLFSRRAFRREVPIQGYEKLSQQVVYYAKGLPLTIKVLGSFLYGITDRPKWVDTLERLKTIPLEKTLKILEISYDGLEKDHKEIFLDVACMLKGELKDKAIRILEGCGFHAQIGLEVLEQRSLINISNYGILSMHDHLDEIGRNIVRRLHPDEPNRHSRLWVKEEIEEILVNNLGTKDTRSMIMEDMDVHPAIVMQSLRKMKKLRLLFVTNDVLSKNWEIVEGGVQYLPDTLRSLHWSRYLLCCLPKTFQATNLVNLEMPYSYISQLWEGGERKSFSASICGLPSSSGDLEKLISFGLCGLTNPEYFSASICGLKHLTALALDGNIPKAPKYLWKLKSLEKLTLSMKEIKHLPDNICTLKHLKSLDLKSCWLLEQLPMDLGGLECLEELHLTDCVSLRDIPDIICKIKCLKLLNIEGAGISHLPESIFQLNDLRISMEFW</sequence>
<dbReference type="InterPro" id="IPR044974">
    <property type="entry name" value="Disease_R_plants"/>
</dbReference>